<keyword evidence="3" id="KW-0812">Transmembrane</keyword>
<dbReference type="SUPFAM" id="SSF52343">
    <property type="entry name" value="Ferredoxin reductase-like, C-terminal NADP-linked domain"/>
    <property type="match status" value="1"/>
</dbReference>
<dbReference type="CDD" id="cd06201">
    <property type="entry name" value="SiR_like2"/>
    <property type="match status" value="1"/>
</dbReference>
<organism evidence="6">
    <name type="scientific">Methyloraptor flagellatus</name>
    <dbReference type="NCBI Taxonomy" id="3162530"/>
    <lineage>
        <taxon>Bacteria</taxon>
        <taxon>Pseudomonadati</taxon>
        <taxon>Pseudomonadota</taxon>
        <taxon>Alphaproteobacteria</taxon>
        <taxon>Hyphomicrobiales</taxon>
        <taxon>Ancalomicrobiaceae</taxon>
        <taxon>Methyloraptor</taxon>
    </lineage>
</organism>
<dbReference type="InterPro" id="IPR017927">
    <property type="entry name" value="FAD-bd_FR_type"/>
</dbReference>
<dbReference type="SUPFAM" id="SSF63380">
    <property type="entry name" value="Riboflavin synthase domain-like"/>
    <property type="match status" value="1"/>
</dbReference>
<name>A0AAU7X884_9HYPH</name>
<feature type="domain" description="Flavodoxin-like" evidence="4">
    <location>
        <begin position="121"/>
        <end position="255"/>
    </location>
</feature>
<keyword evidence="3" id="KW-1133">Transmembrane helix</keyword>
<keyword evidence="3" id="KW-0472">Membrane</keyword>
<evidence type="ECO:0000259" key="5">
    <source>
        <dbReference type="PROSITE" id="PS51384"/>
    </source>
</evidence>
<proteinExistence type="predicted"/>
<protein>
    <submittedName>
        <fullName evidence="6">Flavodoxin domain-containing protein</fullName>
    </submittedName>
</protein>
<dbReference type="SUPFAM" id="SSF52218">
    <property type="entry name" value="Flavoproteins"/>
    <property type="match status" value="1"/>
</dbReference>
<dbReference type="InterPro" id="IPR029039">
    <property type="entry name" value="Flavoprotein-like_sf"/>
</dbReference>
<dbReference type="Gene3D" id="3.40.50.80">
    <property type="entry name" value="Nucleotide-binding domain of ferredoxin-NADP reductase (FNR) module"/>
    <property type="match status" value="1"/>
</dbReference>
<dbReference type="InterPro" id="IPR039261">
    <property type="entry name" value="FNR_nucleotide-bd"/>
</dbReference>
<dbReference type="InterPro" id="IPR001709">
    <property type="entry name" value="Flavoprot_Pyr_Nucl_cyt_Rdtase"/>
</dbReference>
<dbReference type="Pfam" id="PF00175">
    <property type="entry name" value="NAD_binding_1"/>
    <property type="match status" value="1"/>
</dbReference>
<dbReference type="PROSITE" id="PS51384">
    <property type="entry name" value="FAD_FR"/>
    <property type="match status" value="1"/>
</dbReference>
<dbReference type="PROSITE" id="PS50902">
    <property type="entry name" value="FLAVODOXIN_LIKE"/>
    <property type="match status" value="1"/>
</dbReference>
<dbReference type="Gene3D" id="3.40.50.360">
    <property type="match status" value="1"/>
</dbReference>
<feature type="domain" description="FAD-binding FR-type" evidence="5">
    <location>
        <begin position="271"/>
        <end position="381"/>
    </location>
</feature>
<sequence>MPVGALAALAAIDSTDLRSLSFPAKGDPTDTFAVVTTAGELRVDPATGATLAFAPATTLDRIGAIVRLLHTGRGAWALGLVLGLSSAAVPIFAATGAVLWWRRRAASPRIEANRPARLADTVILVGSEGGSTWGFAATLHAALTRAGHAVHTGAMNAVSAAHVATAERLIVLTATYGEGDAPASARQFLDRLDRLDRRVPVAVLGFGDRSFPQFCRYAQQVVGAFEARGFPLLMPLKRVDRQSAQEFAQWGRDLGAVLGHDLPLAHVAAKVPTQPLELVGREDYGAAVGAPIAILRFRAPADTRGRQGRLPSFEAGDLVGIVPPGDAMPRFYSLASSARDGVLEICVRKRDGGLCSTLLHGLEPGGRVDAFIRPNPSFRPAQGRAPLILIGAGAGIGPLAGFVRANAMRRPVHLYWGGRSPASDFLYEHELAQYLAEKRLTSLTTAFSREADGAYVQDRLAADAARLRDLIRHGAQVLVCGGRDMGEAVREALDAVVHPLGLDLATLKSTGRYVEDIY</sequence>
<keyword evidence="1" id="KW-0285">Flavoprotein</keyword>
<dbReference type="GO" id="GO:0005829">
    <property type="term" value="C:cytosol"/>
    <property type="evidence" value="ECO:0007669"/>
    <property type="project" value="TreeGrafter"/>
</dbReference>
<dbReference type="KEGG" id="mflg:ABS361_19785"/>
<dbReference type="Pfam" id="PF00258">
    <property type="entry name" value="Flavodoxin_1"/>
    <property type="match status" value="1"/>
</dbReference>
<reference evidence="6" key="1">
    <citation type="submission" date="2024-06" db="EMBL/GenBank/DDBJ databases">
        <title>Methylostella associata gen. nov., sp. nov., a novel Ancalomicrobiaceae-affiliated facultatively methylotrophic bacteria that feed on methanotrophs of the genus Methylococcus.</title>
        <authorList>
            <person name="Saltykova V."/>
            <person name="Danilova O.V."/>
            <person name="Oshkin I.Y."/>
            <person name="Belova S.E."/>
            <person name="Pimenov N.V."/>
            <person name="Dedysh S.N."/>
        </authorList>
    </citation>
    <scope>NUCLEOTIDE SEQUENCE</scope>
    <source>
        <strain evidence="6">S20</strain>
    </source>
</reference>
<dbReference type="PANTHER" id="PTHR19384">
    <property type="entry name" value="NITRIC OXIDE SYNTHASE-RELATED"/>
    <property type="match status" value="1"/>
</dbReference>
<dbReference type="GO" id="GO:0010181">
    <property type="term" value="F:FMN binding"/>
    <property type="evidence" value="ECO:0007669"/>
    <property type="project" value="InterPro"/>
</dbReference>
<dbReference type="AlphaFoldDB" id="A0AAU7X884"/>
<dbReference type="PRINTS" id="PR00371">
    <property type="entry name" value="FPNCR"/>
</dbReference>
<gene>
    <name evidence="6" type="ORF">ABS361_19785</name>
</gene>
<dbReference type="InterPro" id="IPR001433">
    <property type="entry name" value="OxRdtase_FAD/NAD-bd"/>
</dbReference>
<dbReference type="GO" id="GO:0050660">
    <property type="term" value="F:flavin adenine dinucleotide binding"/>
    <property type="evidence" value="ECO:0007669"/>
    <property type="project" value="TreeGrafter"/>
</dbReference>
<evidence type="ECO:0000256" key="2">
    <source>
        <dbReference type="ARBA" id="ARBA00022643"/>
    </source>
</evidence>
<dbReference type="Gene3D" id="2.40.30.10">
    <property type="entry name" value="Translation factors"/>
    <property type="match status" value="1"/>
</dbReference>
<dbReference type="RefSeq" id="WP_407049342.1">
    <property type="nucleotide sequence ID" value="NZ_CP158568.1"/>
</dbReference>
<evidence type="ECO:0000256" key="1">
    <source>
        <dbReference type="ARBA" id="ARBA00022630"/>
    </source>
</evidence>
<dbReference type="InterPro" id="IPR017938">
    <property type="entry name" value="Riboflavin_synthase-like_b-brl"/>
</dbReference>
<accession>A0AAU7X884</accession>
<dbReference type="InterPro" id="IPR008254">
    <property type="entry name" value="Flavodoxin/NO_synth"/>
</dbReference>
<evidence type="ECO:0000259" key="4">
    <source>
        <dbReference type="PROSITE" id="PS50902"/>
    </source>
</evidence>
<dbReference type="EMBL" id="CP158568">
    <property type="protein sequence ID" value="XBY44250.1"/>
    <property type="molecule type" value="Genomic_DNA"/>
</dbReference>
<feature type="transmembrane region" description="Helical" evidence="3">
    <location>
        <begin position="76"/>
        <end position="101"/>
    </location>
</feature>
<evidence type="ECO:0000313" key="6">
    <source>
        <dbReference type="EMBL" id="XBY44250.1"/>
    </source>
</evidence>
<evidence type="ECO:0000256" key="3">
    <source>
        <dbReference type="SAM" id="Phobius"/>
    </source>
</evidence>
<keyword evidence="2" id="KW-0288">FMN</keyword>
<dbReference type="GO" id="GO:0004783">
    <property type="term" value="F:sulfite reductase (NADPH) activity"/>
    <property type="evidence" value="ECO:0007669"/>
    <property type="project" value="TreeGrafter"/>
</dbReference>